<dbReference type="GO" id="GO:0042834">
    <property type="term" value="F:peptidoglycan binding"/>
    <property type="evidence" value="ECO:0007669"/>
    <property type="project" value="InterPro"/>
</dbReference>
<dbReference type="GO" id="GO:0032506">
    <property type="term" value="P:cytokinetic process"/>
    <property type="evidence" value="ECO:0007669"/>
    <property type="project" value="TreeGrafter"/>
</dbReference>
<organism evidence="4 5">
    <name type="scientific">Lampropedia hyalina DSM 16112</name>
    <dbReference type="NCBI Taxonomy" id="1122156"/>
    <lineage>
        <taxon>Bacteria</taxon>
        <taxon>Pseudomonadati</taxon>
        <taxon>Pseudomonadota</taxon>
        <taxon>Betaproteobacteria</taxon>
        <taxon>Burkholderiales</taxon>
        <taxon>Comamonadaceae</taxon>
        <taxon>Lampropedia</taxon>
    </lineage>
</organism>
<evidence type="ECO:0000313" key="5">
    <source>
        <dbReference type="Proteomes" id="UP000184327"/>
    </source>
</evidence>
<keyword evidence="2" id="KW-0472">Membrane</keyword>
<dbReference type="Gene3D" id="3.30.70.1070">
    <property type="entry name" value="Sporulation related repeat"/>
    <property type="match status" value="1"/>
</dbReference>
<dbReference type="PANTHER" id="PTHR38687:SF1">
    <property type="entry name" value="CELL DIVISION PROTEIN DEDD"/>
    <property type="match status" value="1"/>
</dbReference>
<evidence type="ECO:0000256" key="1">
    <source>
        <dbReference type="SAM" id="MobiDB-lite"/>
    </source>
</evidence>
<dbReference type="InterPro" id="IPR052521">
    <property type="entry name" value="Cell_div_SPOR-domain"/>
</dbReference>
<dbReference type="GO" id="GO:0030428">
    <property type="term" value="C:cell septum"/>
    <property type="evidence" value="ECO:0007669"/>
    <property type="project" value="TreeGrafter"/>
</dbReference>
<dbReference type="SUPFAM" id="SSF110997">
    <property type="entry name" value="Sporulation related repeat"/>
    <property type="match status" value="1"/>
</dbReference>
<proteinExistence type="predicted"/>
<dbReference type="GO" id="GO:0032153">
    <property type="term" value="C:cell division site"/>
    <property type="evidence" value="ECO:0007669"/>
    <property type="project" value="TreeGrafter"/>
</dbReference>
<evidence type="ECO:0000256" key="2">
    <source>
        <dbReference type="SAM" id="Phobius"/>
    </source>
</evidence>
<dbReference type="PANTHER" id="PTHR38687">
    <property type="entry name" value="CELL DIVISION PROTEIN DEDD-RELATED"/>
    <property type="match status" value="1"/>
</dbReference>
<evidence type="ECO:0000313" key="4">
    <source>
        <dbReference type="EMBL" id="SHF76426.1"/>
    </source>
</evidence>
<sequence length="209" mass="21907">MKTRQTGGTLAGILIGLVIGLGIAIVVAMVVSEMPTPFINTTANTRPSTLDSTEAERNRVWNPNAPLAGAPGATVKADRTPSAWSDAPDPIPEPETEPVAVVPDALDALAAQAASSPSTPTPPPASTVNEGAYQYFVQVGAFRSQSDANAQRARVTMSGWDAHITQGTQHGQPIYRVRVGPFNRSADAGNLKQKLDGQGLDSTVLRQAR</sequence>
<dbReference type="RefSeq" id="WP_073357060.1">
    <property type="nucleotide sequence ID" value="NZ_FQUZ01000040.1"/>
</dbReference>
<dbReference type="OrthoDB" id="7063246at2"/>
<evidence type="ECO:0000259" key="3">
    <source>
        <dbReference type="PROSITE" id="PS51724"/>
    </source>
</evidence>
<gene>
    <name evidence="4" type="ORF">SAMN02745117_02557</name>
</gene>
<feature type="region of interest" description="Disordered" evidence="1">
    <location>
        <begin position="62"/>
        <end position="97"/>
    </location>
</feature>
<keyword evidence="5" id="KW-1185">Reference proteome</keyword>
<accession>A0A1M5EB61</accession>
<dbReference type="AlphaFoldDB" id="A0A1M5EB61"/>
<feature type="compositionally biased region" description="Low complexity" evidence="1">
    <location>
        <begin position="62"/>
        <end position="73"/>
    </location>
</feature>
<name>A0A1M5EB61_9BURK</name>
<feature type="domain" description="SPOR" evidence="3">
    <location>
        <begin position="129"/>
        <end position="208"/>
    </location>
</feature>
<dbReference type="PROSITE" id="PS51724">
    <property type="entry name" value="SPOR"/>
    <property type="match status" value="1"/>
</dbReference>
<keyword evidence="2" id="KW-1133">Transmembrane helix</keyword>
<protein>
    <submittedName>
        <fullName evidence="4">Sporulation related domain-containing protein</fullName>
    </submittedName>
</protein>
<keyword evidence="2" id="KW-0812">Transmembrane</keyword>
<feature type="transmembrane region" description="Helical" evidence="2">
    <location>
        <begin position="12"/>
        <end position="31"/>
    </location>
</feature>
<dbReference type="InterPro" id="IPR036680">
    <property type="entry name" value="SPOR-like_sf"/>
</dbReference>
<dbReference type="Pfam" id="PF05036">
    <property type="entry name" value="SPOR"/>
    <property type="match status" value="1"/>
</dbReference>
<dbReference type="STRING" id="1122156.SAMN02745117_02557"/>
<dbReference type="Proteomes" id="UP000184327">
    <property type="component" value="Unassembled WGS sequence"/>
</dbReference>
<reference evidence="4 5" key="1">
    <citation type="submission" date="2016-11" db="EMBL/GenBank/DDBJ databases">
        <authorList>
            <person name="Jaros S."/>
            <person name="Januszkiewicz K."/>
            <person name="Wedrychowicz H."/>
        </authorList>
    </citation>
    <scope>NUCLEOTIDE SEQUENCE [LARGE SCALE GENOMIC DNA]</scope>
    <source>
        <strain evidence="4 5">DSM 16112</strain>
    </source>
</reference>
<dbReference type="InterPro" id="IPR007730">
    <property type="entry name" value="SPOR-like_dom"/>
</dbReference>
<dbReference type="EMBL" id="FQUZ01000040">
    <property type="protein sequence ID" value="SHF76426.1"/>
    <property type="molecule type" value="Genomic_DNA"/>
</dbReference>